<sequence>MADNEEKIGMEDVACEICGSNQYDILLNKLWLCEKNNWEKKGRVLFFNGVPHNYRNVCCKQCGLVYVNPRMSDWELIVFYQKQYRELCSIKDKEGNIGNSHYGIEIYNAVTRYDFLKRLGYIKAGICTLDIGSSLGALPAYLHAKGCSAYGVELSPYASYTKELFGIDTIFRMPFDALETDLRFDIVTICDALEHFSHPKNVLLKIRNLLKDEGIVLIEIPDIFKPHKSVLGFFSNAHLFTFSPNSIKNLLDITGFDIVHFEYGGYCKNMRIVVKKGDIRVPSLKDDFHDIKDFILRYNRVYTAKEFFMQTKISYDEAQEIVKENIPAYIVIKVIEALRRYDSGDVLKAIELLRECLDSDFNEEDISLQEGNIQGLLAIMSANIGDWQSARVFMEKAFVSLPKLFDFPYLANLKERGIFDIERFIMERRLCYIELFKLKDLLEKNRLNKHAGNIKQKSKNR</sequence>
<dbReference type="Gene3D" id="3.40.50.150">
    <property type="entry name" value="Vaccinia Virus protein VP39"/>
    <property type="match status" value="1"/>
</dbReference>
<dbReference type="SUPFAM" id="SSF53335">
    <property type="entry name" value="S-adenosyl-L-methionine-dependent methyltransferases"/>
    <property type="match status" value="1"/>
</dbReference>
<keyword evidence="2" id="KW-1185">Reference proteome</keyword>
<evidence type="ECO:0000313" key="1">
    <source>
        <dbReference type="EMBL" id="BCB96077.1"/>
    </source>
</evidence>
<dbReference type="CDD" id="cd02440">
    <property type="entry name" value="AdoMet_MTases"/>
    <property type="match status" value="1"/>
</dbReference>
<name>A0A7G1H2Y1_9BACT</name>
<protein>
    <recommendedName>
        <fullName evidence="3">Class I SAM-dependent methyltransferase</fullName>
    </recommendedName>
</protein>
<accession>A0A7G1H2Y1</accession>
<dbReference type="Pfam" id="PF13489">
    <property type="entry name" value="Methyltransf_23"/>
    <property type="match status" value="1"/>
</dbReference>
<dbReference type="PANTHER" id="PTHR43861">
    <property type="entry name" value="TRANS-ACONITATE 2-METHYLTRANSFERASE-RELATED"/>
    <property type="match status" value="1"/>
</dbReference>
<dbReference type="Proteomes" id="UP000516360">
    <property type="component" value="Chromosome"/>
</dbReference>
<dbReference type="AlphaFoldDB" id="A0A7G1H2Y1"/>
<evidence type="ECO:0008006" key="3">
    <source>
        <dbReference type="Google" id="ProtNLM"/>
    </source>
</evidence>
<evidence type="ECO:0000313" key="2">
    <source>
        <dbReference type="Proteomes" id="UP000516360"/>
    </source>
</evidence>
<dbReference type="EMBL" id="AP022873">
    <property type="protein sequence ID" value="BCB96077.1"/>
    <property type="molecule type" value="Genomic_DNA"/>
</dbReference>
<dbReference type="RefSeq" id="WP_203473526.1">
    <property type="nucleotide sequence ID" value="NZ_AP022873.1"/>
</dbReference>
<proteinExistence type="predicted"/>
<gene>
    <name evidence="1" type="ORF">JZK55_09990</name>
</gene>
<organism evidence="1 2">
    <name type="scientific">Dissulfurispira thermophila</name>
    <dbReference type="NCBI Taxonomy" id="2715679"/>
    <lineage>
        <taxon>Bacteria</taxon>
        <taxon>Pseudomonadati</taxon>
        <taxon>Nitrospirota</taxon>
        <taxon>Thermodesulfovibrionia</taxon>
        <taxon>Thermodesulfovibrionales</taxon>
        <taxon>Dissulfurispiraceae</taxon>
        <taxon>Dissulfurispira</taxon>
    </lineage>
</organism>
<reference evidence="1" key="1">
    <citation type="submission" date="2020-03" db="EMBL/GenBank/DDBJ databases">
        <title>Complete genome sequences of two sulfur-disproportionating bacterial strains T55J and Mzg5.</title>
        <authorList>
            <person name="Umezawa K."/>
            <person name="Kojima H."/>
            <person name="Kato Y."/>
            <person name="Fukui M."/>
        </authorList>
    </citation>
    <scope>NUCLEOTIDE SEQUENCE [LARGE SCALE GENOMIC DNA]</scope>
    <source>
        <strain evidence="1">T55J</strain>
    </source>
</reference>
<dbReference type="InterPro" id="IPR029063">
    <property type="entry name" value="SAM-dependent_MTases_sf"/>
</dbReference>
<dbReference type="KEGG" id="dtp:JZK55_09990"/>